<proteinExistence type="predicted"/>
<reference evidence="2" key="1">
    <citation type="submission" date="2018-11" db="EMBL/GenBank/DDBJ databases">
        <authorList>
            <person name="Grassa J C."/>
        </authorList>
    </citation>
    <scope>NUCLEOTIDE SEQUENCE [LARGE SCALE GENOMIC DNA]</scope>
</reference>
<name>A0A803Q8L0_CANSA</name>
<dbReference type="Gramene" id="evm.model.08.1409">
    <property type="protein sequence ID" value="cds.evm.model.08.1409"/>
    <property type="gene ID" value="evm.TU.08.1409"/>
</dbReference>
<accession>A0A803Q8L0</accession>
<dbReference type="EnsemblPlants" id="evm.model.08.1409">
    <property type="protein sequence ID" value="cds.evm.model.08.1409"/>
    <property type="gene ID" value="evm.TU.08.1409"/>
</dbReference>
<feature type="compositionally biased region" description="Basic and acidic residues" evidence="1">
    <location>
        <begin position="127"/>
        <end position="149"/>
    </location>
</feature>
<feature type="region of interest" description="Disordered" evidence="1">
    <location>
        <begin position="104"/>
        <end position="166"/>
    </location>
</feature>
<reference evidence="2" key="2">
    <citation type="submission" date="2021-03" db="UniProtKB">
        <authorList>
            <consortium name="EnsemblPlants"/>
        </authorList>
    </citation>
    <scope>IDENTIFICATION</scope>
</reference>
<dbReference type="Proteomes" id="UP000596661">
    <property type="component" value="Chromosome 8"/>
</dbReference>
<organism evidence="2 3">
    <name type="scientific">Cannabis sativa</name>
    <name type="common">Hemp</name>
    <name type="synonym">Marijuana</name>
    <dbReference type="NCBI Taxonomy" id="3483"/>
    <lineage>
        <taxon>Eukaryota</taxon>
        <taxon>Viridiplantae</taxon>
        <taxon>Streptophyta</taxon>
        <taxon>Embryophyta</taxon>
        <taxon>Tracheophyta</taxon>
        <taxon>Spermatophyta</taxon>
        <taxon>Magnoliopsida</taxon>
        <taxon>eudicotyledons</taxon>
        <taxon>Gunneridae</taxon>
        <taxon>Pentapetalae</taxon>
        <taxon>rosids</taxon>
        <taxon>fabids</taxon>
        <taxon>Rosales</taxon>
        <taxon>Cannabaceae</taxon>
        <taxon>Cannabis</taxon>
    </lineage>
</organism>
<evidence type="ECO:0000256" key="1">
    <source>
        <dbReference type="SAM" id="MobiDB-lite"/>
    </source>
</evidence>
<sequence length="166" mass="19355">MDSVTSKETMVEENINVTGLLSVEDEDDWECNDSLTEDLEAMSIVGRIIIYKRKCKRNFIQIVFDTIWEVTKGWDVRVLAFEECNTYVGFTFYDEFLQQRRRTKQEKVEERDSATRDCGGASFTEETNFRRNSERVAEPMEPKEQEHGNLKASDGEVELDADEQFP</sequence>
<evidence type="ECO:0000313" key="2">
    <source>
        <dbReference type="EnsemblPlants" id="cds.evm.model.08.1409"/>
    </source>
</evidence>
<feature type="compositionally biased region" description="Acidic residues" evidence="1">
    <location>
        <begin position="155"/>
        <end position="166"/>
    </location>
</feature>
<dbReference type="AlphaFoldDB" id="A0A803Q8L0"/>
<evidence type="ECO:0000313" key="3">
    <source>
        <dbReference type="Proteomes" id="UP000596661"/>
    </source>
</evidence>
<protein>
    <submittedName>
        <fullName evidence="2">Uncharacterized protein</fullName>
    </submittedName>
</protein>
<dbReference type="EMBL" id="UZAU01000710">
    <property type="status" value="NOT_ANNOTATED_CDS"/>
    <property type="molecule type" value="Genomic_DNA"/>
</dbReference>
<feature type="compositionally biased region" description="Basic and acidic residues" evidence="1">
    <location>
        <begin position="105"/>
        <end position="115"/>
    </location>
</feature>
<keyword evidence="3" id="KW-1185">Reference proteome</keyword>